<keyword evidence="2" id="KW-1185">Reference proteome</keyword>
<evidence type="ECO:0000313" key="2">
    <source>
        <dbReference type="Proteomes" id="UP000542353"/>
    </source>
</evidence>
<dbReference type="InterPro" id="IPR015947">
    <property type="entry name" value="PUA-like_sf"/>
</dbReference>
<comment type="caution">
    <text evidence="1">The sequence shown here is derived from an EMBL/GenBank/DDBJ whole genome shotgun (WGS) entry which is preliminary data.</text>
</comment>
<dbReference type="AlphaFoldDB" id="A0A7W7Z2D8"/>
<proteinExistence type="predicted"/>
<dbReference type="EMBL" id="JACHIH010000006">
    <property type="protein sequence ID" value="MBB5046780.1"/>
    <property type="molecule type" value="Genomic_DNA"/>
</dbReference>
<evidence type="ECO:0000313" key="1">
    <source>
        <dbReference type="EMBL" id="MBB5046780.1"/>
    </source>
</evidence>
<accession>A0A7W7Z2D8</accession>
<name>A0A7W7Z2D8_9BRAD</name>
<protein>
    <recommendedName>
        <fullName evidence="3">ASCH domain-containing protein</fullName>
    </recommendedName>
</protein>
<dbReference type="Gene3D" id="2.30.130.30">
    <property type="entry name" value="Hypothetical protein"/>
    <property type="match status" value="1"/>
</dbReference>
<gene>
    <name evidence="1" type="ORF">HNR60_001528</name>
</gene>
<organism evidence="1 2">
    <name type="scientific">Rhodopseudomonas rhenobacensis</name>
    <dbReference type="NCBI Taxonomy" id="87461"/>
    <lineage>
        <taxon>Bacteria</taxon>
        <taxon>Pseudomonadati</taxon>
        <taxon>Pseudomonadota</taxon>
        <taxon>Alphaproteobacteria</taxon>
        <taxon>Hyphomicrobiales</taxon>
        <taxon>Nitrobacteraceae</taxon>
        <taxon>Rhodopseudomonas</taxon>
    </lineage>
</organism>
<dbReference type="Proteomes" id="UP000542353">
    <property type="component" value="Unassembled WGS sequence"/>
</dbReference>
<evidence type="ECO:0008006" key="3">
    <source>
        <dbReference type="Google" id="ProtNLM"/>
    </source>
</evidence>
<sequence length="166" mass="18059">MIDTFPQLALSVRQPWAWAIAAGFKPLENRSAAMIKHLHPLKGRRAIHASKGMTRDYYEQARAFMASISIECPAPADLLRGGIIGSVDVVDVVSKSGSPWFFGPRALVLQNAQPCDFIPSVGALGYFEWRPADPSIVPPPARWMLAGHHSIGDDVPARSDLFGDAP</sequence>
<dbReference type="SUPFAM" id="SSF88697">
    <property type="entry name" value="PUA domain-like"/>
    <property type="match status" value="1"/>
</dbReference>
<reference evidence="1 2" key="1">
    <citation type="submission" date="2020-08" db="EMBL/GenBank/DDBJ databases">
        <title>Genomic Encyclopedia of Type Strains, Phase IV (KMG-IV): sequencing the most valuable type-strain genomes for metagenomic binning, comparative biology and taxonomic classification.</title>
        <authorList>
            <person name="Goeker M."/>
        </authorList>
    </citation>
    <scope>NUCLEOTIDE SEQUENCE [LARGE SCALE GENOMIC DNA]</scope>
    <source>
        <strain evidence="1 2">DSM 12706</strain>
    </source>
</reference>
<dbReference type="RefSeq" id="WP_184256005.1">
    <property type="nucleotide sequence ID" value="NZ_JACHIH010000006.1"/>
</dbReference>